<dbReference type="PANTHER" id="PTHR32196:SF32">
    <property type="entry name" value="XYLOSE TRANSPORT SYSTEM PERMEASE PROTEIN XYLH"/>
    <property type="match status" value="1"/>
</dbReference>
<dbReference type="Pfam" id="PF02653">
    <property type="entry name" value="BPD_transp_2"/>
    <property type="match status" value="1"/>
</dbReference>
<proteinExistence type="predicted"/>
<dbReference type="AlphaFoldDB" id="A0AAW6DM47"/>
<evidence type="ECO:0000256" key="4">
    <source>
        <dbReference type="ARBA" id="ARBA00022519"/>
    </source>
</evidence>
<evidence type="ECO:0000256" key="3">
    <source>
        <dbReference type="ARBA" id="ARBA00022475"/>
    </source>
</evidence>
<dbReference type="GO" id="GO:0005886">
    <property type="term" value="C:plasma membrane"/>
    <property type="evidence" value="ECO:0007669"/>
    <property type="project" value="UniProtKB-SubCell"/>
</dbReference>
<comment type="caution">
    <text evidence="12">The sequence shown here is derived from an EMBL/GenBank/DDBJ whole genome shotgun (WGS) entry which is preliminary data.</text>
</comment>
<evidence type="ECO:0000256" key="10">
    <source>
        <dbReference type="ARBA" id="ARBA00035686"/>
    </source>
</evidence>
<keyword evidence="4" id="KW-0997">Cell inner membrane</keyword>
<keyword evidence="7 11" id="KW-1133">Transmembrane helix</keyword>
<keyword evidence="2" id="KW-0813">Transport</keyword>
<feature type="transmembrane region" description="Helical" evidence="11">
    <location>
        <begin position="205"/>
        <end position="222"/>
    </location>
</feature>
<comment type="subcellular location">
    <subcellularLocation>
        <location evidence="1">Cell membrane</location>
        <topology evidence="1">Multi-pass membrane protein</topology>
    </subcellularLocation>
</comment>
<dbReference type="Proteomes" id="UP001212160">
    <property type="component" value="Unassembled WGS sequence"/>
</dbReference>
<feature type="transmembrane region" description="Helical" evidence="11">
    <location>
        <begin position="162"/>
        <end position="185"/>
    </location>
</feature>
<sequence>MKTRNKYLHIDSFLRKNVILVALIVCIVIFQILTKGILLSPRNLSNLLRQTSIIGVVTMSMLMLIIAGNIDLACGMSAAACGGIAAITMVKWGLPAPIAVLLAIILGILIGVWQGMWIAKGGLVPFICTLGNQLLFKGLYLTTIQGKTIGPVSNSFKLISQGYIPINVSWIICVIAVLVIIYSCVNKRKTAIKYGLDCGSIMSNIVQMLLYIGVIVALFWRLCSHQGLPVPVFIMLFIVVITAIILQKTRFGRRIYAIGGNSEAAKLSGINIERYTVALYVIAGLFAAIAGCMLVARLDGAVNSAGNAYETDCISACVIGGASMSGGVGTVFGALLGALLISVLENGMGLLNISTYFQYMVKGLILIIAVWFDITSRKAGKK</sequence>
<feature type="transmembrane region" description="Helical" evidence="11">
    <location>
        <begin position="96"/>
        <end position="116"/>
    </location>
</feature>
<dbReference type="RefSeq" id="WP_272108224.1">
    <property type="nucleotide sequence ID" value="NZ_JAQMLA010000043.1"/>
</dbReference>
<keyword evidence="3" id="KW-1003">Cell membrane</keyword>
<keyword evidence="5" id="KW-0762">Sugar transport</keyword>
<name>A0AAW6DM47_MEDGN</name>
<feature type="transmembrane region" description="Helical" evidence="11">
    <location>
        <begin position="47"/>
        <end position="65"/>
    </location>
</feature>
<feature type="transmembrane region" description="Helical" evidence="11">
    <location>
        <begin position="228"/>
        <end position="246"/>
    </location>
</feature>
<dbReference type="PANTHER" id="PTHR32196">
    <property type="entry name" value="ABC TRANSPORTER PERMEASE PROTEIN YPHD-RELATED-RELATED"/>
    <property type="match status" value="1"/>
</dbReference>
<feature type="transmembrane region" description="Helical" evidence="11">
    <location>
        <begin position="318"/>
        <end position="344"/>
    </location>
</feature>
<gene>
    <name evidence="12" type="primary">gguB</name>
    <name evidence="12" type="ORF">PNW85_13265</name>
</gene>
<dbReference type="InterPro" id="IPR001851">
    <property type="entry name" value="ABC_transp_permease"/>
</dbReference>
<keyword evidence="8 11" id="KW-0472">Membrane</keyword>
<evidence type="ECO:0000256" key="6">
    <source>
        <dbReference type="ARBA" id="ARBA00022692"/>
    </source>
</evidence>
<reference evidence="12" key="1">
    <citation type="submission" date="2023-01" db="EMBL/GenBank/DDBJ databases">
        <title>Human gut microbiome strain richness.</title>
        <authorList>
            <person name="Chen-Liaw A."/>
        </authorList>
    </citation>
    <scope>NUCLEOTIDE SEQUENCE</scope>
    <source>
        <strain evidence="12">RTP21484st1_H11_RTP21484_190118</strain>
    </source>
</reference>
<feature type="transmembrane region" description="Helical" evidence="11">
    <location>
        <begin position="20"/>
        <end position="41"/>
    </location>
</feature>
<evidence type="ECO:0000256" key="1">
    <source>
        <dbReference type="ARBA" id="ARBA00004651"/>
    </source>
</evidence>
<evidence type="ECO:0000256" key="8">
    <source>
        <dbReference type="ARBA" id="ARBA00023136"/>
    </source>
</evidence>
<keyword evidence="6 11" id="KW-0812">Transmembrane</keyword>
<dbReference type="GO" id="GO:0022857">
    <property type="term" value="F:transmembrane transporter activity"/>
    <property type="evidence" value="ECO:0007669"/>
    <property type="project" value="InterPro"/>
</dbReference>
<accession>A0AAW6DM47</accession>
<evidence type="ECO:0000313" key="12">
    <source>
        <dbReference type="EMBL" id="MDB8687624.1"/>
    </source>
</evidence>
<evidence type="ECO:0000256" key="11">
    <source>
        <dbReference type="SAM" id="Phobius"/>
    </source>
</evidence>
<feature type="transmembrane region" description="Helical" evidence="11">
    <location>
        <begin position="356"/>
        <end position="374"/>
    </location>
</feature>
<dbReference type="EMBL" id="JAQMLA010000043">
    <property type="protein sequence ID" value="MDB8687624.1"/>
    <property type="molecule type" value="Genomic_DNA"/>
</dbReference>
<evidence type="ECO:0000256" key="7">
    <source>
        <dbReference type="ARBA" id="ARBA00022989"/>
    </source>
</evidence>
<evidence type="ECO:0000313" key="13">
    <source>
        <dbReference type="Proteomes" id="UP001212160"/>
    </source>
</evidence>
<protein>
    <recommendedName>
        <fullName evidence="10">Xylose transport system permease protein XylH</fullName>
    </recommendedName>
</protein>
<comment type="function">
    <text evidence="9">Part of the binding-protein-dependent transport system for D-xylose. Probably responsible for the translocation of the substrate across the membrane.</text>
</comment>
<organism evidence="12 13">
    <name type="scientific">Mediterraneibacter gnavus</name>
    <name type="common">Ruminococcus gnavus</name>
    <dbReference type="NCBI Taxonomy" id="33038"/>
    <lineage>
        <taxon>Bacteria</taxon>
        <taxon>Bacillati</taxon>
        <taxon>Bacillota</taxon>
        <taxon>Clostridia</taxon>
        <taxon>Lachnospirales</taxon>
        <taxon>Lachnospiraceae</taxon>
        <taxon>Mediterraneibacter</taxon>
    </lineage>
</organism>
<evidence type="ECO:0000256" key="2">
    <source>
        <dbReference type="ARBA" id="ARBA00022448"/>
    </source>
</evidence>
<feature type="transmembrane region" description="Helical" evidence="11">
    <location>
        <begin position="277"/>
        <end position="298"/>
    </location>
</feature>
<evidence type="ECO:0000256" key="5">
    <source>
        <dbReference type="ARBA" id="ARBA00022597"/>
    </source>
</evidence>
<dbReference type="CDD" id="cd06579">
    <property type="entry name" value="TM_PBP1_transp_AraH_like"/>
    <property type="match status" value="1"/>
</dbReference>
<evidence type="ECO:0000256" key="9">
    <source>
        <dbReference type="ARBA" id="ARBA00035611"/>
    </source>
</evidence>